<dbReference type="Gene3D" id="2.40.40.20">
    <property type="match status" value="1"/>
</dbReference>
<dbReference type="Proteomes" id="UP000000657">
    <property type="component" value="Chromosome"/>
</dbReference>
<evidence type="ECO:0000256" key="4">
    <source>
        <dbReference type="ARBA" id="ARBA00023014"/>
    </source>
</evidence>
<dbReference type="Gene3D" id="3.40.50.740">
    <property type="match status" value="1"/>
</dbReference>
<dbReference type="GO" id="GO:0051536">
    <property type="term" value="F:iron-sulfur cluster binding"/>
    <property type="evidence" value="ECO:0007669"/>
    <property type="project" value="UniProtKB-KW"/>
</dbReference>
<dbReference type="InterPro" id="IPR006657">
    <property type="entry name" value="MoPterin_dinucl-bd_dom"/>
</dbReference>
<dbReference type="STRING" id="326424.FRAAL0440"/>
<dbReference type="KEGG" id="fal:FRAAL0440"/>
<evidence type="ECO:0000256" key="1">
    <source>
        <dbReference type="ARBA" id="ARBA00010312"/>
    </source>
</evidence>
<dbReference type="SMART" id="SM00926">
    <property type="entry name" value="Molybdop_Fe4S4"/>
    <property type="match status" value="1"/>
</dbReference>
<evidence type="ECO:0000256" key="5">
    <source>
        <dbReference type="SAM" id="MobiDB-lite"/>
    </source>
</evidence>
<dbReference type="SUPFAM" id="SSF50692">
    <property type="entry name" value="ADC-like"/>
    <property type="match status" value="1"/>
</dbReference>
<evidence type="ECO:0000259" key="6">
    <source>
        <dbReference type="PROSITE" id="PS51669"/>
    </source>
</evidence>
<dbReference type="Pfam" id="PF01568">
    <property type="entry name" value="Molydop_binding"/>
    <property type="match status" value="1"/>
</dbReference>
<dbReference type="InterPro" id="IPR006963">
    <property type="entry name" value="Mopterin_OxRdtase_4Fe-4S_dom"/>
</dbReference>
<dbReference type="InterPro" id="IPR050612">
    <property type="entry name" value="Prok_Mopterin_Oxidored"/>
</dbReference>
<dbReference type="GO" id="GO:0046872">
    <property type="term" value="F:metal ion binding"/>
    <property type="evidence" value="ECO:0007669"/>
    <property type="project" value="UniProtKB-KW"/>
</dbReference>
<keyword evidence="3" id="KW-0408">Iron</keyword>
<proteinExistence type="inferred from homology"/>
<dbReference type="InterPro" id="IPR006656">
    <property type="entry name" value="Mopterin_OxRdtase"/>
</dbReference>
<reference evidence="7 8" key="1">
    <citation type="journal article" date="2007" name="Genome Res.">
        <title>Genome characteristics of facultatively symbiotic Frankia sp. strains reflect host range and host plant biogeography.</title>
        <authorList>
            <person name="Normand P."/>
            <person name="Lapierre P."/>
            <person name="Tisa L.S."/>
            <person name="Gogarten J.P."/>
            <person name="Alloisio N."/>
            <person name="Bagnarol E."/>
            <person name="Bassi C.A."/>
            <person name="Berry A.M."/>
            <person name="Bickhart D.M."/>
            <person name="Choisne N."/>
            <person name="Couloux A."/>
            <person name="Cournoyer B."/>
            <person name="Cruveiller S."/>
            <person name="Daubin V."/>
            <person name="Demange N."/>
            <person name="Francino M.P."/>
            <person name="Goltsman E."/>
            <person name="Huang Y."/>
            <person name="Kopp O.R."/>
            <person name="Labarre L."/>
            <person name="Lapidus A."/>
            <person name="Lavire C."/>
            <person name="Marechal J."/>
            <person name="Martinez M."/>
            <person name="Mastronunzio J.E."/>
            <person name="Mullin B.C."/>
            <person name="Niemann J."/>
            <person name="Pujic P."/>
            <person name="Rawnsley T."/>
            <person name="Rouy Z."/>
            <person name="Schenowitz C."/>
            <person name="Sellstedt A."/>
            <person name="Tavares F."/>
            <person name="Tomkins J.P."/>
            <person name="Vallenet D."/>
            <person name="Valverde C."/>
            <person name="Wall L.G."/>
            <person name="Wang Y."/>
            <person name="Medigue C."/>
            <person name="Benson D.R."/>
        </authorList>
    </citation>
    <scope>NUCLEOTIDE SEQUENCE [LARGE SCALE GENOMIC DNA]</scope>
    <source>
        <strain evidence="8">DSM 45986 / CECT 9034 / ACN14a</strain>
    </source>
</reference>
<dbReference type="GO" id="GO:0043546">
    <property type="term" value="F:molybdopterin cofactor binding"/>
    <property type="evidence" value="ECO:0007669"/>
    <property type="project" value="InterPro"/>
</dbReference>
<comment type="similarity">
    <text evidence="1">Belongs to the prokaryotic molybdopterin-containing oxidoreductase family.</text>
</comment>
<keyword evidence="4" id="KW-0411">Iron-sulfur</keyword>
<dbReference type="Pfam" id="PF00384">
    <property type="entry name" value="Molybdopterin"/>
    <property type="match status" value="1"/>
</dbReference>
<dbReference type="Gene3D" id="3.40.228.10">
    <property type="entry name" value="Dimethylsulfoxide Reductase, domain 2"/>
    <property type="match status" value="1"/>
</dbReference>
<accession>Q0RTI3</accession>
<protein>
    <submittedName>
        <fullName evidence="7">Dehydrogenase</fullName>
    </submittedName>
</protein>
<keyword evidence="2" id="KW-0479">Metal-binding</keyword>
<keyword evidence="8" id="KW-1185">Reference proteome</keyword>
<evidence type="ECO:0000256" key="2">
    <source>
        <dbReference type="ARBA" id="ARBA00022723"/>
    </source>
</evidence>
<dbReference type="HOGENOM" id="CLU_000422_13_3_11"/>
<evidence type="ECO:0000256" key="3">
    <source>
        <dbReference type="ARBA" id="ARBA00023004"/>
    </source>
</evidence>
<dbReference type="SUPFAM" id="SSF53706">
    <property type="entry name" value="Formate dehydrogenase/DMSO reductase, domains 1-3"/>
    <property type="match status" value="1"/>
</dbReference>
<dbReference type="PANTHER" id="PTHR43742">
    <property type="entry name" value="TRIMETHYLAMINE-N-OXIDE REDUCTASE"/>
    <property type="match status" value="1"/>
</dbReference>
<evidence type="ECO:0000313" key="8">
    <source>
        <dbReference type="Proteomes" id="UP000000657"/>
    </source>
</evidence>
<name>Q0RTI3_FRAAA</name>
<feature type="region of interest" description="Disordered" evidence="5">
    <location>
        <begin position="1"/>
        <end position="28"/>
    </location>
</feature>
<organism evidence="7 8">
    <name type="scientific">Frankia alni (strain DSM 45986 / CECT 9034 / ACN14a)</name>
    <dbReference type="NCBI Taxonomy" id="326424"/>
    <lineage>
        <taxon>Bacteria</taxon>
        <taxon>Bacillati</taxon>
        <taxon>Actinomycetota</taxon>
        <taxon>Actinomycetes</taxon>
        <taxon>Frankiales</taxon>
        <taxon>Frankiaceae</taxon>
        <taxon>Frankia</taxon>
    </lineage>
</organism>
<dbReference type="eggNOG" id="COG0243">
    <property type="taxonomic scope" value="Bacteria"/>
</dbReference>
<dbReference type="AlphaFoldDB" id="Q0RTI3"/>
<dbReference type="PROSITE" id="PS51669">
    <property type="entry name" value="4FE4S_MOW_BIS_MGD"/>
    <property type="match status" value="1"/>
</dbReference>
<dbReference type="EMBL" id="CT573213">
    <property type="protein sequence ID" value="CAJ59115.1"/>
    <property type="molecule type" value="Genomic_DNA"/>
</dbReference>
<dbReference type="InterPro" id="IPR009010">
    <property type="entry name" value="Asp_de-COase-like_dom_sf"/>
</dbReference>
<sequence length="715" mass="76715">MRSSSGDGRAAARRSPPTQAPEESLRMGTPVREVRTYCRICIAQCGTLVTVDGDPASPVVRQVRGDAEHPVSKGYTCAKGRALPALHHHPLRLEQPLLRDADGTQRPVDWDTLLTDLGGRLAGIVAEHGPDAVAVFYATGAAFDAAGRRTAERFFDRLGTRQKYSSLTIDSPAKPLTAEMVGGWPWLNLVDDDQECRLSLLVGINPIVSHGHTTSMSNPRARLRAQRERGELWVLDPRRTETARMATRHLQTRPGSDPFVLGFLVRELLADGADEAYLRAHASGVDDLARAVSPLDAQRAAAVSGVSVDQLHELLAAIRRAGRISVVTGTGATMAASANVTEWLRLALLTVTGSLDRPGGMWFHPGFLRPVDGLDLPVSPPEGRVEPGPRSRPELTRRFGEYPCAALVPEIEAGNVRALVVVGGNVASSFPASGGIRAALRSLEVCAVADVVETETTRLATHVLPSVGQLERADVPVLLDAFTDRVMSQRTAAVVPPVAERRPVWWSFARLAEQLGLDVLPRGLTWETADDDAIIDPIVARSRDPEALAQAPAVVLSSVERFGWVTGHVLPGGRWRLAPPPLLAQLAELLTSEPGVDVAPDGLLLVPRRLPRAMNSQLHDVRQAGATPQAELLVHPADAATAGITDGVMVRVLGAHGATRAQARVTDEIRAGTVSLPHGWTEPDVNRLTSIVDETDALTGMVRMSGIPVRLEPEV</sequence>
<dbReference type="GO" id="GO:0016491">
    <property type="term" value="F:oxidoreductase activity"/>
    <property type="evidence" value="ECO:0007669"/>
    <property type="project" value="InterPro"/>
</dbReference>
<gene>
    <name evidence="7" type="ordered locus">FRAAL0440</name>
</gene>
<feature type="domain" description="4Fe-4S Mo/W bis-MGD-type" evidence="6">
    <location>
        <begin position="31"/>
        <end position="91"/>
    </location>
</feature>
<evidence type="ECO:0000313" key="7">
    <source>
        <dbReference type="EMBL" id="CAJ59115.1"/>
    </source>
</evidence>
<dbReference type="Gene3D" id="2.20.25.90">
    <property type="entry name" value="ADC-like domains"/>
    <property type="match status" value="1"/>
</dbReference>
<dbReference type="PANTHER" id="PTHR43742:SF6">
    <property type="entry name" value="OXIDOREDUCTASE YYAE-RELATED"/>
    <property type="match status" value="1"/>
</dbReference>
<dbReference type="Pfam" id="PF04879">
    <property type="entry name" value="Molybdop_Fe4S4"/>
    <property type="match status" value="1"/>
</dbReference>